<dbReference type="Proteomes" id="UP000697995">
    <property type="component" value="Unassembled WGS sequence"/>
</dbReference>
<dbReference type="EMBL" id="NRSG01000369">
    <property type="protein sequence ID" value="MBK1661776.1"/>
    <property type="molecule type" value="Genomic_DNA"/>
</dbReference>
<evidence type="ECO:0000313" key="1">
    <source>
        <dbReference type="EMBL" id="MBK1661776.1"/>
    </source>
</evidence>
<reference evidence="1 2" key="1">
    <citation type="journal article" date="2020" name="Microorganisms">
        <title>Osmotic Adaptation and Compatible Solute Biosynthesis of Phototrophic Bacteria as Revealed from Genome Analyses.</title>
        <authorList>
            <person name="Imhoff J.F."/>
            <person name="Rahn T."/>
            <person name="Kunzel S."/>
            <person name="Keller A."/>
            <person name="Neulinger S.C."/>
        </authorList>
    </citation>
    <scope>NUCLEOTIDE SEQUENCE [LARGE SCALE GENOMIC DNA]</scope>
    <source>
        <strain evidence="1 2">DSM 15382</strain>
    </source>
</reference>
<comment type="caution">
    <text evidence="1">The sequence shown here is derived from an EMBL/GenBank/DDBJ whole genome shotgun (WGS) entry which is preliminary data.</text>
</comment>
<keyword evidence="2" id="KW-1185">Reference proteome</keyword>
<name>A0ABS1D5L7_9PROT</name>
<gene>
    <name evidence="1" type="ORF">CKO45_26610</name>
</gene>
<evidence type="ECO:0000313" key="2">
    <source>
        <dbReference type="Proteomes" id="UP000697995"/>
    </source>
</evidence>
<sequence length="76" mass="8754">MVLAWRDEMHGDLRSRIAALGILLVSITGHDEVWRWRVKRGDTDVAKGWTRTLLGAEIEAEDAAHQYFARPRDPNR</sequence>
<organism evidence="1 2">
    <name type="scientific">Paracraurococcus ruber</name>
    <dbReference type="NCBI Taxonomy" id="77675"/>
    <lineage>
        <taxon>Bacteria</taxon>
        <taxon>Pseudomonadati</taxon>
        <taxon>Pseudomonadota</taxon>
        <taxon>Alphaproteobacteria</taxon>
        <taxon>Acetobacterales</taxon>
        <taxon>Roseomonadaceae</taxon>
        <taxon>Paracraurococcus</taxon>
    </lineage>
</organism>
<proteinExistence type="predicted"/>
<protein>
    <submittedName>
        <fullName evidence="1">Uncharacterized protein</fullName>
    </submittedName>
</protein>
<accession>A0ABS1D5L7</accession>